<evidence type="ECO:0000256" key="8">
    <source>
        <dbReference type="ARBA" id="ARBA00022763"/>
    </source>
</evidence>
<evidence type="ECO:0000256" key="15">
    <source>
        <dbReference type="ARBA" id="ARBA00025766"/>
    </source>
</evidence>
<proteinExistence type="inferred from homology"/>
<evidence type="ECO:0000256" key="3">
    <source>
        <dbReference type="ARBA" id="ARBA00019438"/>
    </source>
</evidence>
<evidence type="ECO:0000256" key="1">
    <source>
        <dbReference type="ARBA" id="ARBA00004123"/>
    </source>
</evidence>
<keyword evidence="20" id="KW-1185">Reference proteome</keyword>
<keyword evidence="8" id="KW-0227">DNA damage</keyword>
<evidence type="ECO:0000313" key="20">
    <source>
        <dbReference type="Proteomes" id="UP000734854"/>
    </source>
</evidence>
<feature type="region of interest" description="Disordered" evidence="18">
    <location>
        <begin position="179"/>
        <end position="212"/>
    </location>
</feature>
<evidence type="ECO:0000256" key="16">
    <source>
        <dbReference type="ARBA" id="ARBA00032491"/>
    </source>
</evidence>
<evidence type="ECO:0000256" key="2">
    <source>
        <dbReference type="ARBA" id="ARBA00004496"/>
    </source>
</evidence>
<evidence type="ECO:0000256" key="5">
    <source>
        <dbReference type="ARBA" id="ARBA00022618"/>
    </source>
</evidence>
<dbReference type="AlphaFoldDB" id="A0A8J5G6K2"/>
<evidence type="ECO:0000256" key="18">
    <source>
        <dbReference type="SAM" id="MobiDB-lite"/>
    </source>
</evidence>
<dbReference type="PANTHER" id="PTHR15189">
    <property type="entry name" value="BRISC AND BRCA1-A COMPLEX MEMBER 2"/>
    <property type="match status" value="1"/>
</dbReference>
<gene>
    <name evidence="19" type="ORF">ZIOFF_038971</name>
</gene>
<dbReference type="GO" id="GO:0006302">
    <property type="term" value="P:double-strand break repair"/>
    <property type="evidence" value="ECO:0007669"/>
    <property type="project" value="TreeGrafter"/>
</dbReference>
<evidence type="ECO:0000256" key="6">
    <source>
        <dbReference type="ARBA" id="ARBA00022703"/>
    </source>
</evidence>
<dbReference type="GO" id="GO:0006325">
    <property type="term" value="P:chromatin organization"/>
    <property type="evidence" value="ECO:0007669"/>
    <property type="project" value="UniProtKB-KW"/>
</dbReference>
<reference evidence="19 20" key="1">
    <citation type="submission" date="2020-08" db="EMBL/GenBank/DDBJ databases">
        <title>Plant Genome Project.</title>
        <authorList>
            <person name="Zhang R.-G."/>
        </authorList>
    </citation>
    <scope>NUCLEOTIDE SEQUENCE [LARGE SCALE GENOMIC DNA]</scope>
    <source>
        <tissue evidence="19">Rhizome</tissue>
    </source>
</reference>
<name>A0A8J5G6K2_ZINOF</name>
<keyword evidence="5" id="KW-0132">Cell division</keyword>
<keyword evidence="12" id="KW-0234">DNA repair</keyword>
<dbReference type="Proteomes" id="UP000734854">
    <property type="component" value="Unassembled WGS sequence"/>
</dbReference>
<dbReference type="InterPro" id="IPR010358">
    <property type="entry name" value="BRE"/>
</dbReference>
<dbReference type="PANTHER" id="PTHR15189:SF7">
    <property type="entry name" value="BRISC AND BRCA1-A COMPLEX MEMBER 2"/>
    <property type="match status" value="1"/>
</dbReference>
<evidence type="ECO:0000256" key="10">
    <source>
        <dbReference type="ARBA" id="ARBA00022786"/>
    </source>
</evidence>
<dbReference type="Pfam" id="PF06113">
    <property type="entry name" value="BRE"/>
    <property type="match status" value="1"/>
</dbReference>
<evidence type="ECO:0000256" key="13">
    <source>
        <dbReference type="ARBA" id="ARBA00023242"/>
    </source>
</evidence>
<dbReference type="GO" id="GO:0005737">
    <property type="term" value="C:cytoplasm"/>
    <property type="evidence" value="ECO:0007669"/>
    <property type="project" value="UniProtKB-SubCell"/>
</dbReference>
<dbReference type="GO" id="GO:0051301">
    <property type="term" value="P:cell division"/>
    <property type="evidence" value="ECO:0007669"/>
    <property type="project" value="UniProtKB-KW"/>
</dbReference>
<comment type="subcellular location">
    <subcellularLocation>
        <location evidence="2">Cytoplasm</location>
    </subcellularLocation>
    <subcellularLocation>
        <location evidence="1">Nucleus</location>
    </subcellularLocation>
</comment>
<keyword evidence="10" id="KW-0833">Ubl conjugation pathway</keyword>
<evidence type="ECO:0000256" key="17">
    <source>
        <dbReference type="ARBA" id="ARBA00032630"/>
    </source>
</evidence>
<protein>
    <recommendedName>
        <fullName evidence="3">BRISC and BRCA1-A complex member 2</fullName>
    </recommendedName>
    <alternativeName>
        <fullName evidence="16">BRCA1-A complex subunit BRE</fullName>
    </alternativeName>
    <alternativeName>
        <fullName evidence="17">BRCA1/BRCA2-containing complex subunit 45</fullName>
    </alternativeName>
</protein>
<evidence type="ECO:0000256" key="11">
    <source>
        <dbReference type="ARBA" id="ARBA00022853"/>
    </source>
</evidence>
<evidence type="ECO:0000313" key="19">
    <source>
        <dbReference type="EMBL" id="KAG6499214.1"/>
    </source>
</evidence>
<evidence type="ECO:0000256" key="4">
    <source>
        <dbReference type="ARBA" id="ARBA00022490"/>
    </source>
</evidence>
<keyword evidence="6" id="KW-0053">Apoptosis</keyword>
<keyword evidence="11" id="KW-0156">Chromatin regulator</keyword>
<evidence type="ECO:0000256" key="14">
    <source>
        <dbReference type="ARBA" id="ARBA00023306"/>
    </source>
</evidence>
<comment type="similarity">
    <text evidence="15">Belongs to the BABAM2 family.</text>
</comment>
<evidence type="ECO:0000256" key="7">
    <source>
        <dbReference type="ARBA" id="ARBA00022737"/>
    </source>
</evidence>
<dbReference type="EMBL" id="JACMSC010000011">
    <property type="protein sequence ID" value="KAG6499214.1"/>
    <property type="molecule type" value="Genomic_DNA"/>
</dbReference>
<keyword evidence="9" id="KW-0498">Mitosis</keyword>
<keyword evidence="13" id="KW-0539">Nucleus</keyword>
<organism evidence="19 20">
    <name type="scientific">Zingiber officinale</name>
    <name type="common">Ginger</name>
    <name type="synonym">Amomum zingiber</name>
    <dbReference type="NCBI Taxonomy" id="94328"/>
    <lineage>
        <taxon>Eukaryota</taxon>
        <taxon>Viridiplantae</taxon>
        <taxon>Streptophyta</taxon>
        <taxon>Embryophyta</taxon>
        <taxon>Tracheophyta</taxon>
        <taxon>Spermatophyta</taxon>
        <taxon>Magnoliopsida</taxon>
        <taxon>Liliopsida</taxon>
        <taxon>Zingiberales</taxon>
        <taxon>Zingiberaceae</taxon>
        <taxon>Zingiber</taxon>
    </lineage>
</organism>
<keyword evidence="4" id="KW-0963">Cytoplasm</keyword>
<accession>A0A8J5G6K2</accession>
<keyword evidence="14" id="KW-0131">Cell cycle</keyword>
<comment type="caution">
    <text evidence="19">The sequence shown here is derived from an EMBL/GenBank/DDBJ whole genome shotgun (WGS) entry which is preliminary data.</text>
</comment>
<evidence type="ECO:0000256" key="9">
    <source>
        <dbReference type="ARBA" id="ARBA00022776"/>
    </source>
</evidence>
<keyword evidence="7" id="KW-0677">Repeat</keyword>
<sequence length="259" mass="29572">MSRSTAIWGVSEQQHNKKVEVTIEEVCEHIALRCAQPSSHILSPLRQGDVIYNVLHPSLAPDVIFSLEDDDFDPLGDIAREGEMRLSKSCLCDWNGKDPLKLMALVHELRDLYTHYQRRRVGEIDDARLKFELNTMLSREVSSFHAMEDFFGEVASERIQLQEDALHQKEQMLLVERAKKQNDSSGEASGSHAADPSETTKQETMPVEPLLVSEGSFEEKQVKRRCKRRKLVLSAQVPREPSSLILETTLIYYLRPLTL</sequence>
<evidence type="ECO:0000256" key="12">
    <source>
        <dbReference type="ARBA" id="ARBA00023204"/>
    </source>
</evidence>
<dbReference type="GO" id="GO:0070552">
    <property type="term" value="C:BRISC complex"/>
    <property type="evidence" value="ECO:0007669"/>
    <property type="project" value="InterPro"/>
</dbReference>